<gene>
    <name evidence="1" type="ORF">DZC73_15135</name>
</gene>
<evidence type="ECO:0000313" key="2">
    <source>
        <dbReference type="Proteomes" id="UP000267464"/>
    </source>
</evidence>
<dbReference type="EMBL" id="QUSW01000004">
    <property type="protein sequence ID" value="RQP23487.1"/>
    <property type="molecule type" value="Genomic_DNA"/>
</dbReference>
<keyword evidence="2" id="KW-1185">Reference proteome</keyword>
<comment type="caution">
    <text evidence="1">The sequence shown here is derived from an EMBL/GenBank/DDBJ whole genome shotgun (WGS) entry which is preliminary data.</text>
</comment>
<sequence>MNDSTLQFAQQMDRVMQKATLDTVQDELVMLCGLLLQDVLADQKLRNADVTAYKERTLAVLCSDPQAGCQQAKTHMDAIVDLYRRPAADDDQKVHAAVVGLMSEVVSWLDRHPAAIASNPRPAS</sequence>
<name>A0A3N7HMU3_9BURK</name>
<dbReference type="AlphaFoldDB" id="A0A3N7HMU3"/>
<proteinExistence type="predicted"/>
<accession>A0A3N7HMU3</accession>
<organism evidence="1 2">
    <name type="scientific">Piscinibacter terrae</name>
    <dbReference type="NCBI Taxonomy" id="2496871"/>
    <lineage>
        <taxon>Bacteria</taxon>
        <taxon>Pseudomonadati</taxon>
        <taxon>Pseudomonadota</taxon>
        <taxon>Betaproteobacteria</taxon>
        <taxon>Burkholderiales</taxon>
        <taxon>Sphaerotilaceae</taxon>
        <taxon>Piscinibacter</taxon>
    </lineage>
</organism>
<evidence type="ECO:0000313" key="1">
    <source>
        <dbReference type="EMBL" id="RQP23487.1"/>
    </source>
</evidence>
<protein>
    <submittedName>
        <fullName evidence="1">Uncharacterized protein</fullName>
    </submittedName>
</protein>
<dbReference type="Proteomes" id="UP000267464">
    <property type="component" value="Unassembled WGS sequence"/>
</dbReference>
<reference evidence="1 2" key="1">
    <citation type="submission" date="2018-08" db="EMBL/GenBank/DDBJ databases">
        <authorList>
            <person name="Khan S.A."/>
            <person name="Jeon C.O."/>
            <person name="Chun B.H."/>
            <person name="Jeong S.E."/>
        </authorList>
    </citation>
    <scope>NUCLEOTIDE SEQUENCE [LARGE SCALE GENOMIC DNA]</scope>
    <source>
        <strain evidence="1 2">S-16</strain>
    </source>
</reference>
<reference evidence="1 2" key="2">
    <citation type="submission" date="2018-12" db="EMBL/GenBank/DDBJ databases">
        <title>Rhizobacter gummiphilus sp. nov., a rubber-degrading bacterium isolated from the soil of a botanical garden in Japan.</title>
        <authorList>
            <person name="Shunsuke S.S."/>
        </authorList>
    </citation>
    <scope>NUCLEOTIDE SEQUENCE [LARGE SCALE GENOMIC DNA]</scope>
    <source>
        <strain evidence="1 2">S-16</strain>
    </source>
</reference>